<protein>
    <submittedName>
        <fullName evidence="2">FAD-binding monooxygenase</fullName>
    </submittedName>
</protein>
<reference evidence="2 3" key="1">
    <citation type="submission" date="2018-08" db="EMBL/GenBank/DDBJ databases">
        <title>The multiple taxonomic identification of Sphingomonas gilva.</title>
        <authorList>
            <person name="Zhu D."/>
            <person name="Zheng S."/>
        </authorList>
    </citation>
    <scope>NUCLEOTIDE SEQUENCE [LARGE SCALE GENOMIC DNA]</scope>
    <source>
        <strain evidence="2 3">ZDH117</strain>
    </source>
</reference>
<name>A0A396RVE5_9SPHN</name>
<proteinExistence type="predicted"/>
<evidence type="ECO:0000259" key="1">
    <source>
        <dbReference type="Pfam" id="PF01494"/>
    </source>
</evidence>
<dbReference type="GO" id="GO:0004497">
    <property type="term" value="F:monooxygenase activity"/>
    <property type="evidence" value="ECO:0007669"/>
    <property type="project" value="UniProtKB-KW"/>
</dbReference>
<dbReference type="GO" id="GO:0071949">
    <property type="term" value="F:FAD binding"/>
    <property type="evidence" value="ECO:0007669"/>
    <property type="project" value="InterPro"/>
</dbReference>
<evidence type="ECO:0000313" key="2">
    <source>
        <dbReference type="EMBL" id="RHW17641.1"/>
    </source>
</evidence>
<feature type="domain" description="FAD-binding" evidence="1">
    <location>
        <begin position="4"/>
        <end position="126"/>
    </location>
</feature>
<dbReference type="RefSeq" id="WP_118863906.1">
    <property type="nucleotide sequence ID" value="NZ_QWLV01000003.1"/>
</dbReference>
<accession>A0A396RVE5</accession>
<keyword evidence="3" id="KW-1185">Reference proteome</keyword>
<keyword evidence="2" id="KW-0560">Oxidoreductase</keyword>
<dbReference type="PANTHER" id="PTHR42685:SF22">
    <property type="entry name" value="CONDITIONED MEDIUM FACTOR RECEPTOR 1"/>
    <property type="match status" value="1"/>
</dbReference>
<dbReference type="Proteomes" id="UP000266693">
    <property type="component" value="Unassembled WGS sequence"/>
</dbReference>
<dbReference type="InterPro" id="IPR002938">
    <property type="entry name" value="FAD-bd"/>
</dbReference>
<dbReference type="PRINTS" id="PR00411">
    <property type="entry name" value="PNDRDTASEI"/>
</dbReference>
<dbReference type="EMBL" id="QWLV01000003">
    <property type="protein sequence ID" value="RHW17641.1"/>
    <property type="molecule type" value="Genomic_DNA"/>
</dbReference>
<organism evidence="2 3">
    <name type="scientific">Sphingomonas gilva</name>
    <dbReference type="NCBI Taxonomy" id="2305907"/>
    <lineage>
        <taxon>Bacteria</taxon>
        <taxon>Pseudomonadati</taxon>
        <taxon>Pseudomonadota</taxon>
        <taxon>Alphaproteobacteria</taxon>
        <taxon>Sphingomonadales</taxon>
        <taxon>Sphingomonadaceae</taxon>
        <taxon>Sphingomonas</taxon>
    </lineage>
</organism>
<comment type="caution">
    <text evidence="2">The sequence shown here is derived from an EMBL/GenBank/DDBJ whole genome shotgun (WGS) entry which is preliminary data.</text>
</comment>
<keyword evidence="2" id="KW-0503">Monooxygenase</keyword>
<dbReference type="AlphaFoldDB" id="A0A396RVE5"/>
<dbReference type="Gene3D" id="3.50.50.60">
    <property type="entry name" value="FAD/NAD(P)-binding domain"/>
    <property type="match status" value="1"/>
</dbReference>
<dbReference type="InterPro" id="IPR036188">
    <property type="entry name" value="FAD/NAD-bd_sf"/>
</dbReference>
<sequence length="356" mass="37436">MGPLIVGGGPAGSAAAIRLARWGIRPLLIERTREPGDALCGGFLSWRTLDGLARLGIGELDGAPVRRLRLFAGETVAERPLPAPAMGISRLRLDRLMIEAAARAGARVERGAAARGWAEGFIRVDADEWAPDGLFLATGKHELRGLARPREAAGSDPAIGLRVRLGPHPTLDRLIGDAIELHLFDRGYAGLVRHEDGSANLCMAVRKSRLDEAGGPEALLGALARLPHLGERMACRRRGTPDAVAHVPYGWRARAAMPGIFRLGDQAGVIPSLAGEGMGIAIASGVRAADLWLGHGVHGATHYQAAMGRALGRPIGVASLIGSAAQMPLLAPWLVRLAGIPGAADLIARATRVRHD</sequence>
<dbReference type="PRINTS" id="PR00368">
    <property type="entry name" value="FADPNR"/>
</dbReference>
<evidence type="ECO:0000313" key="3">
    <source>
        <dbReference type="Proteomes" id="UP000266693"/>
    </source>
</evidence>
<dbReference type="SUPFAM" id="SSF51905">
    <property type="entry name" value="FAD/NAD(P)-binding domain"/>
    <property type="match status" value="1"/>
</dbReference>
<dbReference type="Pfam" id="PF01494">
    <property type="entry name" value="FAD_binding_3"/>
    <property type="match status" value="1"/>
</dbReference>
<dbReference type="PANTHER" id="PTHR42685">
    <property type="entry name" value="GERANYLGERANYL DIPHOSPHATE REDUCTASE"/>
    <property type="match status" value="1"/>
</dbReference>
<dbReference type="OrthoDB" id="5652862at2"/>
<dbReference type="InterPro" id="IPR050407">
    <property type="entry name" value="Geranylgeranyl_reductase"/>
</dbReference>
<gene>
    <name evidence="2" type="ORF">D1610_09355</name>
</gene>